<dbReference type="InterPro" id="IPR000568">
    <property type="entry name" value="ATP_synth_F0_asu"/>
</dbReference>
<feature type="transmembrane region" description="Helical" evidence="12">
    <location>
        <begin position="170"/>
        <end position="189"/>
    </location>
</feature>
<evidence type="ECO:0000256" key="9">
    <source>
        <dbReference type="ARBA" id="ARBA00023065"/>
    </source>
</evidence>
<evidence type="ECO:0000313" key="14">
    <source>
        <dbReference type="EMBL" id="CUV12655.1"/>
    </source>
</evidence>
<evidence type="ECO:0000256" key="7">
    <source>
        <dbReference type="ARBA" id="ARBA00022781"/>
    </source>
</evidence>
<keyword evidence="8 12" id="KW-1133">Transmembrane helix</keyword>
<dbReference type="InterPro" id="IPR045082">
    <property type="entry name" value="ATP_syn_F0_a_bact/chloroplast"/>
</dbReference>
<dbReference type="InterPro" id="IPR023011">
    <property type="entry name" value="ATP_synth_F0_asu_AS"/>
</dbReference>
<comment type="subcellular location">
    <subcellularLocation>
        <location evidence="12 13">Cell membrane</location>
        <topology evidence="12 13">Multi-pass membrane protein</topology>
    </subcellularLocation>
    <subcellularLocation>
        <location evidence="1">Membrane</location>
        <topology evidence="1">Multi-pass membrane protein</topology>
    </subcellularLocation>
</comment>
<evidence type="ECO:0000256" key="8">
    <source>
        <dbReference type="ARBA" id="ARBA00022989"/>
    </source>
</evidence>
<dbReference type="Gene3D" id="1.20.120.220">
    <property type="entry name" value="ATP synthase, F0 complex, subunit A"/>
    <property type="match status" value="1"/>
</dbReference>
<dbReference type="InterPro" id="IPR035908">
    <property type="entry name" value="F0_ATP_A_sf"/>
</dbReference>
<evidence type="ECO:0000256" key="5">
    <source>
        <dbReference type="ARBA" id="ARBA00022547"/>
    </source>
</evidence>
<organism evidence="14">
    <name type="scientific">Ralstonia solanacearum</name>
    <name type="common">Pseudomonas solanacearum</name>
    <dbReference type="NCBI Taxonomy" id="305"/>
    <lineage>
        <taxon>Bacteria</taxon>
        <taxon>Pseudomonadati</taxon>
        <taxon>Pseudomonadota</taxon>
        <taxon>Betaproteobacteria</taxon>
        <taxon>Burkholderiales</taxon>
        <taxon>Burkholderiaceae</taxon>
        <taxon>Ralstonia</taxon>
        <taxon>Ralstonia solanacearum species complex</taxon>
    </lineage>
</organism>
<dbReference type="GO" id="GO:0046933">
    <property type="term" value="F:proton-transporting ATP synthase activity, rotational mechanism"/>
    <property type="evidence" value="ECO:0007669"/>
    <property type="project" value="UniProtKB-UniRule"/>
</dbReference>
<evidence type="ECO:0000256" key="12">
    <source>
        <dbReference type="HAMAP-Rule" id="MF_01393"/>
    </source>
</evidence>
<dbReference type="GO" id="GO:0045259">
    <property type="term" value="C:proton-transporting ATP synthase complex"/>
    <property type="evidence" value="ECO:0007669"/>
    <property type="project" value="UniProtKB-KW"/>
</dbReference>
<comment type="function">
    <text evidence="12 13">Key component of the proton channel; it plays a direct role in the translocation of protons across the membrane.</text>
</comment>
<keyword evidence="5 12" id="KW-0138">CF(0)</keyword>
<keyword evidence="9 12" id="KW-0406">Ion transport</keyword>
<evidence type="ECO:0000256" key="2">
    <source>
        <dbReference type="ARBA" id="ARBA00006810"/>
    </source>
</evidence>
<feature type="transmembrane region" description="Helical" evidence="12">
    <location>
        <begin position="119"/>
        <end position="137"/>
    </location>
</feature>
<keyword evidence="6 12" id="KW-0812">Transmembrane</keyword>
<name>A0A0S4TT47_RALSL</name>
<keyword evidence="7 12" id="KW-0375">Hydrogen ion transport</keyword>
<keyword evidence="10 12" id="KW-0472">Membrane</keyword>
<dbReference type="CDD" id="cd00310">
    <property type="entry name" value="ATP-synt_Fo_a_6"/>
    <property type="match status" value="1"/>
</dbReference>
<evidence type="ECO:0000256" key="11">
    <source>
        <dbReference type="ARBA" id="ARBA00023310"/>
    </source>
</evidence>
<keyword evidence="3 12" id="KW-0813">Transport</keyword>
<evidence type="ECO:0000256" key="10">
    <source>
        <dbReference type="ARBA" id="ARBA00023136"/>
    </source>
</evidence>
<dbReference type="SUPFAM" id="SSF81336">
    <property type="entry name" value="F1F0 ATP synthase subunit A"/>
    <property type="match status" value="1"/>
</dbReference>
<keyword evidence="4 12" id="KW-1003">Cell membrane</keyword>
<dbReference type="NCBIfam" id="TIGR01131">
    <property type="entry name" value="ATP_synt_6_or_A"/>
    <property type="match status" value="1"/>
</dbReference>
<dbReference type="NCBIfam" id="NF004477">
    <property type="entry name" value="PRK05815.1-1"/>
    <property type="match status" value="1"/>
</dbReference>
<protein>
    <recommendedName>
        <fullName evidence="12 13">ATP synthase subunit a</fullName>
    </recommendedName>
    <alternativeName>
        <fullName evidence="12">ATP synthase F0 sector subunit a</fullName>
    </alternativeName>
    <alternativeName>
        <fullName evidence="12">F-ATPase subunit 6</fullName>
    </alternativeName>
</protein>
<feature type="transmembrane region" description="Helical" evidence="12">
    <location>
        <begin position="244"/>
        <end position="268"/>
    </location>
</feature>
<evidence type="ECO:0000256" key="3">
    <source>
        <dbReference type="ARBA" id="ARBA00022448"/>
    </source>
</evidence>
<gene>
    <name evidence="12 14" type="primary">atpB</name>
    <name evidence="14" type="ORF">RUN39_v1_380050</name>
</gene>
<evidence type="ECO:0000256" key="1">
    <source>
        <dbReference type="ARBA" id="ARBA00004141"/>
    </source>
</evidence>
<sequence>MYREECFAILDWVIMATEVAEAAGHAAEHALTPSAYIAEHLQNFNSIGGKQTSIVDFSVINWDTMFWSVLMGVIGLIFLGMAARRVTSGVPGRFQAFVELVVEMVDDQAKGIIHGDRTWIAPLALMVFVWVTLMNAVDLIPVDWVFGINHLLESFGLHVPHHRAVATADLNGTFGMSFAVLLLMIYYSFKIKGAGGFVHELLSAPFGAKWYLAPFNLILNIIEFLAKAVSLGMRLFGNMYAGELVFLLIALLGSIWTFGADFSALGFVGHVVAGAAWAIFHILIVLLQAFIFMMLTLVYIGQAHDHH</sequence>
<dbReference type="HAMAP" id="MF_01393">
    <property type="entry name" value="ATP_synth_a_bact"/>
    <property type="match status" value="1"/>
</dbReference>
<keyword evidence="11 12" id="KW-0066">ATP synthesis</keyword>
<dbReference type="GO" id="GO:0005886">
    <property type="term" value="C:plasma membrane"/>
    <property type="evidence" value="ECO:0007669"/>
    <property type="project" value="UniProtKB-SubCell"/>
</dbReference>
<dbReference type="EMBL" id="LN899819">
    <property type="protein sequence ID" value="CUV12655.1"/>
    <property type="molecule type" value="Genomic_DNA"/>
</dbReference>
<dbReference type="FunFam" id="1.20.120.220:FF:000002">
    <property type="entry name" value="ATP synthase subunit a"/>
    <property type="match status" value="1"/>
</dbReference>
<feature type="transmembrane region" description="Helical" evidence="12">
    <location>
        <begin position="65"/>
        <end position="83"/>
    </location>
</feature>
<dbReference type="PANTHER" id="PTHR42823:SF3">
    <property type="entry name" value="ATP SYNTHASE SUBUNIT A, CHLOROPLASTIC"/>
    <property type="match status" value="1"/>
</dbReference>
<accession>A0A0S4TT47</accession>
<comment type="similarity">
    <text evidence="2 12 13">Belongs to the ATPase A chain family.</text>
</comment>
<feature type="transmembrane region" description="Helical" evidence="12">
    <location>
        <begin position="275"/>
        <end position="300"/>
    </location>
</feature>
<evidence type="ECO:0000256" key="6">
    <source>
        <dbReference type="ARBA" id="ARBA00022692"/>
    </source>
</evidence>
<dbReference type="GO" id="GO:0042777">
    <property type="term" value="P:proton motive force-driven plasma membrane ATP synthesis"/>
    <property type="evidence" value="ECO:0007669"/>
    <property type="project" value="TreeGrafter"/>
</dbReference>
<dbReference type="GO" id="GO:0016787">
    <property type="term" value="F:hydrolase activity"/>
    <property type="evidence" value="ECO:0007669"/>
    <property type="project" value="UniProtKB-KW"/>
</dbReference>
<evidence type="ECO:0000256" key="13">
    <source>
        <dbReference type="RuleBase" id="RU000483"/>
    </source>
</evidence>
<dbReference type="PROSITE" id="PS00449">
    <property type="entry name" value="ATPASE_A"/>
    <property type="match status" value="1"/>
</dbReference>
<proteinExistence type="inferred from homology"/>
<dbReference type="AlphaFoldDB" id="A0A0S4TT47"/>
<evidence type="ECO:0000256" key="4">
    <source>
        <dbReference type="ARBA" id="ARBA00022475"/>
    </source>
</evidence>
<dbReference type="Pfam" id="PF00119">
    <property type="entry name" value="ATP-synt_A"/>
    <property type="match status" value="1"/>
</dbReference>
<keyword evidence="14" id="KW-0378">Hydrolase</keyword>
<reference evidence="14" key="1">
    <citation type="submission" date="2015-10" db="EMBL/GenBank/DDBJ databases">
        <authorList>
            <person name="Gilbert D.G."/>
        </authorList>
    </citation>
    <scope>NUCLEOTIDE SEQUENCE</scope>
    <source>
        <strain evidence="14">Phyl III-seqv23</strain>
    </source>
</reference>
<dbReference type="PANTHER" id="PTHR42823">
    <property type="entry name" value="ATP SYNTHASE SUBUNIT A, CHLOROPLASTIC"/>
    <property type="match status" value="1"/>
</dbReference>